<reference evidence="6" key="1">
    <citation type="journal article" date="2018" name="Nat. Microbiol.">
        <title>Leveraging single-cell genomics to expand the fungal tree of life.</title>
        <authorList>
            <person name="Ahrendt S.R."/>
            <person name="Quandt C.A."/>
            <person name="Ciobanu D."/>
            <person name="Clum A."/>
            <person name="Salamov A."/>
            <person name="Andreopoulos B."/>
            <person name="Cheng J.F."/>
            <person name="Woyke T."/>
            <person name="Pelin A."/>
            <person name="Henrissat B."/>
            <person name="Reynolds N.K."/>
            <person name="Benny G.L."/>
            <person name="Smith M.E."/>
            <person name="James T.Y."/>
            <person name="Grigoriev I.V."/>
        </authorList>
    </citation>
    <scope>NUCLEOTIDE SEQUENCE [LARGE SCALE GENOMIC DNA]</scope>
    <source>
        <strain evidence="6">RSA 468</strain>
    </source>
</reference>
<dbReference type="PROSITE" id="PS00463">
    <property type="entry name" value="ZN2_CY6_FUNGAL_1"/>
    <property type="match status" value="1"/>
</dbReference>
<dbReference type="SUPFAM" id="SSF57701">
    <property type="entry name" value="Zn2/Cys6 DNA-binding domain"/>
    <property type="match status" value="1"/>
</dbReference>
<accession>A0A4P9ZKU5</accession>
<name>A0A4P9ZKU5_9FUNG</name>
<proteinExistence type="predicted"/>
<keyword evidence="6" id="KW-1185">Reference proteome</keyword>
<evidence type="ECO:0000259" key="4">
    <source>
        <dbReference type="PROSITE" id="PS50048"/>
    </source>
</evidence>
<feature type="non-terminal residue" evidence="5">
    <location>
        <position position="250"/>
    </location>
</feature>
<evidence type="ECO:0000313" key="6">
    <source>
        <dbReference type="Proteomes" id="UP000268162"/>
    </source>
</evidence>
<evidence type="ECO:0000256" key="1">
    <source>
        <dbReference type="ARBA" id="ARBA00004123"/>
    </source>
</evidence>
<keyword evidence="2" id="KW-0539">Nucleus</keyword>
<protein>
    <recommendedName>
        <fullName evidence="4">Zn(2)-C6 fungal-type domain-containing protein</fullName>
    </recommendedName>
</protein>
<feature type="compositionally biased region" description="Pro residues" evidence="3">
    <location>
        <begin position="79"/>
        <end position="93"/>
    </location>
</feature>
<feature type="domain" description="Zn(2)-C6 fungal-type" evidence="4">
    <location>
        <begin position="20"/>
        <end position="50"/>
    </location>
</feature>
<dbReference type="PROSITE" id="PS50048">
    <property type="entry name" value="ZN2_CY6_FUNGAL_2"/>
    <property type="match status" value="1"/>
</dbReference>
<dbReference type="CDD" id="cd00067">
    <property type="entry name" value="GAL4"/>
    <property type="match status" value="1"/>
</dbReference>
<dbReference type="InterPro" id="IPR001138">
    <property type="entry name" value="Zn2Cys6_DnaBD"/>
</dbReference>
<dbReference type="EMBL" id="ML003602">
    <property type="protein sequence ID" value="RKP33725.1"/>
    <property type="molecule type" value="Genomic_DNA"/>
</dbReference>
<dbReference type="GO" id="GO:0005634">
    <property type="term" value="C:nucleus"/>
    <property type="evidence" value="ECO:0007669"/>
    <property type="project" value="UniProtKB-SubCell"/>
</dbReference>
<dbReference type="GO" id="GO:0000981">
    <property type="term" value="F:DNA-binding transcription factor activity, RNA polymerase II-specific"/>
    <property type="evidence" value="ECO:0007669"/>
    <property type="project" value="InterPro"/>
</dbReference>
<comment type="subcellular location">
    <subcellularLocation>
        <location evidence="1">Nucleus</location>
    </subcellularLocation>
</comment>
<dbReference type="Gene3D" id="4.10.240.10">
    <property type="entry name" value="Zn(2)-C6 fungal-type DNA-binding domain"/>
    <property type="match status" value="1"/>
</dbReference>
<sequence length="250" mass="28055">MQPIPLSVLPQPVVSRAKQVCNYCRDRKIKCDRTLPTCSSCKLRRRSCHYGLPPVKQRRSEGQLRRHVLVPIRPGSQPARPPLPATAPGPSPKTRPCTTSPSGSSNSVSPEGPATSDEFRRIEANPPNPSRFASDWLAKMLNSSASHSAHRPAERLFRRLFDKVYQQNPLPLESPSPSVDWPGYINSLLGSLPRCLYTTTDLLFHSHVIDEHIFLFCRFLYPGLEVPHYQRILHRRKIGVVSPVFALAVA</sequence>
<dbReference type="Pfam" id="PF00172">
    <property type="entry name" value="Zn_clus"/>
    <property type="match status" value="1"/>
</dbReference>
<feature type="region of interest" description="Disordered" evidence="3">
    <location>
        <begin position="71"/>
        <end position="127"/>
    </location>
</feature>
<feature type="compositionally biased region" description="Low complexity" evidence="3">
    <location>
        <begin position="100"/>
        <end position="113"/>
    </location>
</feature>
<evidence type="ECO:0000256" key="3">
    <source>
        <dbReference type="SAM" id="MobiDB-lite"/>
    </source>
</evidence>
<evidence type="ECO:0000313" key="5">
    <source>
        <dbReference type="EMBL" id="RKP33725.1"/>
    </source>
</evidence>
<dbReference type="PANTHER" id="PTHR31001">
    <property type="entry name" value="UNCHARACTERIZED TRANSCRIPTIONAL REGULATORY PROTEIN"/>
    <property type="match status" value="1"/>
</dbReference>
<dbReference type="Proteomes" id="UP000268162">
    <property type="component" value="Unassembled WGS sequence"/>
</dbReference>
<dbReference type="InterPro" id="IPR036864">
    <property type="entry name" value="Zn2-C6_fun-type_DNA-bd_sf"/>
</dbReference>
<dbReference type="SMART" id="SM00066">
    <property type="entry name" value="GAL4"/>
    <property type="match status" value="1"/>
</dbReference>
<dbReference type="InterPro" id="IPR050613">
    <property type="entry name" value="Sec_Metabolite_Reg"/>
</dbReference>
<organism evidence="5 6">
    <name type="scientific">Dimargaris cristalligena</name>
    <dbReference type="NCBI Taxonomy" id="215637"/>
    <lineage>
        <taxon>Eukaryota</taxon>
        <taxon>Fungi</taxon>
        <taxon>Fungi incertae sedis</taxon>
        <taxon>Zoopagomycota</taxon>
        <taxon>Kickxellomycotina</taxon>
        <taxon>Dimargaritomycetes</taxon>
        <taxon>Dimargaritales</taxon>
        <taxon>Dimargaritaceae</taxon>
        <taxon>Dimargaris</taxon>
    </lineage>
</organism>
<dbReference type="AlphaFoldDB" id="A0A4P9ZKU5"/>
<gene>
    <name evidence="5" type="ORF">BJ085DRAFT_39849</name>
</gene>
<evidence type="ECO:0000256" key="2">
    <source>
        <dbReference type="ARBA" id="ARBA00023242"/>
    </source>
</evidence>
<dbReference type="GO" id="GO:0008270">
    <property type="term" value="F:zinc ion binding"/>
    <property type="evidence" value="ECO:0007669"/>
    <property type="project" value="InterPro"/>
</dbReference>